<reference evidence="2 3" key="1">
    <citation type="submission" date="2015-12" db="EMBL/GenBank/DDBJ databases">
        <title>Complete genome of Roseateles depolymerans KCTC 42856.</title>
        <authorList>
            <person name="Kim K.M."/>
        </authorList>
    </citation>
    <scope>NUCLEOTIDE SEQUENCE [LARGE SCALE GENOMIC DNA]</scope>
    <source>
        <strain evidence="2 3">KCTC 42856</strain>
    </source>
</reference>
<proteinExistence type="predicted"/>
<dbReference type="Proteomes" id="UP000060699">
    <property type="component" value="Chromosome"/>
</dbReference>
<dbReference type="EMBL" id="CP013729">
    <property type="protein sequence ID" value="ALV05409.1"/>
    <property type="molecule type" value="Genomic_DNA"/>
</dbReference>
<evidence type="ECO:0000313" key="2">
    <source>
        <dbReference type="EMBL" id="ALV05409.1"/>
    </source>
</evidence>
<evidence type="ECO:0000256" key="1">
    <source>
        <dbReference type="SAM" id="MobiDB-lite"/>
    </source>
</evidence>
<feature type="compositionally biased region" description="Basic residues" evidence="1">
    <location>
        <begin position="100"/>
        <end position="119"/>
    </location>
</feature>
<dbReference type="KEGG" id="rdp:RD2015_913"/>
<protein>
    <submittedName>
        <fullName evidence="2">Uncharacterized protein</fullName>
    </submittedName>
</protein>
<dbReference type="AlphaFoldDB" id="A0A0U2TZ09"/>
<dbReference type="STRING" id="76731.RD2015_913"/>
<evidence type="ECO:0000313" key="3">
    <source>
        <dbReference type="Proteomes" id="UP000060699"/>
    </source>
</evidence>
<feature type="region of interest" description="Disordered" evidence="1">
    <location>
        <begin position="32"/>
        <end position="77"/>
    </location>
</feature>
<organism evidence="2 3">
    <name type="scientific">Roseateles depolymerans</name>
    <dbReference type="NCBI Taxonomy" id="76731"/>
    <lineage>
        <taxon>Bacteria</taxon>
        <taxon>Pseudomonadati</taxon>
        <taxon>Pseudomonadota</taxon>
        <taxon>Betaproteobacteria</taxon>
        <taxon>Burkholderiales</taxon>
        <taxon>Sphaerotilaceae</taxon>
        <taxon>Roseateles</taxon>
    </lineage>
</organism>
<feature type="compositionally biased region" description="Basic and acidic residues" evidence="1">
    <location>
        <begin position="120"/>
        <end position="138"/>
    </location>
</feature>
<name>A0A0U2TZ09_9BURK</name>
<accession>A0A0U2TZ09</accession>
<feature type="compositionally biased region" description="Polar residues" evidence="1">
    <location>
        <begin position="164"/>
        <end position="176"/>
    </location>
</feature>
<feature type="compositionally biased region" description="Low complexity" evidence="1">
    <location>
        <begin position="207"/>
        <end position="226"/>
    </location>
</feature>
<feature type="region of interest" description="Disordered" evidence="1">
    <location>
        <begin position="96"/>
        <end position="236"/>
    </location>
</feature>
<feature type="compositionally biased region" description="Basic residues" evidence="1">
    <location>
        <begin position="227"/>
        <end position="236"/>
    </location>
</feature>
<keyword evidence="3" id="KW-1185">Reference proteome</keyword>
<sequence>MVSAPTQSRSPGVGRLVSSFRRGTAWAVGLASAAGGPAAQQERPQQACRPTERTRRSTAWPGGRRRCSTARRSCSRGGCRRWGWGRRRLRCSRWGDRPLRRSGSRRRHRGGGRGHHGRLAGHERSREHSHERERERHARAQPGGRRGGRPSWTPGGRGECLRQTPASVQVSATSNACHAHPPARQGRRHRPSRRAPCPSAWSPPGRPAAAGTAPSRRAPATDSRGAGARRRTGAVA</sequence>
<gene>
    <name evidence="2" type="ORF">RD2015_913</name>
</gene>